<keyword evidence="1" id="KW-0175">Coiled coil</keyword>
<protein>
    <submittedName>
        <fullName evidence="2">Uncharacterized protein</fullName>
    </submittedName>
</protein>
<keyword evidence="3" id="KW-1185">Reference proteome</keyword>
<evidence type="ECO:0000313" key="2">
    <source>
        <dbReference type="EMBL" id="AAL73263.1"/>
    </source>
</evidence>
<gene>
    <name evidence="2" type="ORF">P60_gp11</name>
</gene>
<reference evidence="2 3" key="1">
    <citation type="journal article" date="2002" name="Appl. Environ. Microbiol.">
        <title>Genomic sequence and evolution of marine cyanophage P60: a new insight on lytic and lysogenic phages.</title>
        <authorList>
            <person name="Chen F."/>
            <person name="Lu J."/>
        </authorList>
    </citation>
    <scope>NUCLEOTIDE SEQUENCE</scope>
</reference>
<proteinExistence type="predicted"/>
<dbReference type="Proteomes" id="UP000001761">
    <property type="component" value="Segment"/>
</dbReference>
<dbReference type="GeneID" id="932735"/>
<dbReference type="RefSeq" id="NP_570325.1">
    <property type="nucleotide sequence ID" value="NC_003390.2"/>
</dbReference>
<evidence type="ECO:0000256" key="1">
    <source>
        <dbReference type="SAM" id="Coils"/>
    </source>
</evidence>
<name>Q8W714_9CAUD</name>
<dbReference type="EMBL" id="AF338467">
    <property type="protein sequence ID" value="AAL73263.1"/>
    <property type="molecule type" value="Genomic_DNA"/>
</dbReference>
<accession>Q8W714</accession>
<feature type="coiled-coil region" evidence="1">
    <location>
        <begin position="1"/>
        <end position="28"/>
    </location>
</feature>
<evidence type="ECO:0000313" key="3">
    <source>
        <dbReference type="Proteomes" id="UP000001761"/>
    </source>
</evidence>
<sequence>MNDNSKNLAFLSRRVSALEKKVNSLETTVAENTVLIERLSEVVELTLNNQKYFKENWAQIQSKLKGFENCRAVFEEYFGKPKPA</sequence>
<dbReference type="KEGG" id="vg:932735"/>
<organism evidence="2 3">
    <name type="scientific">Synechococcus phage P60</name>
    <dbReference type="NCBI Taxonomy" id="2905923"/>
    <lineage>
        <taxon>Viruses</taxon>
        <taxon>Duplodnaviria</taxon>
        <taxon>Heunggongvirae</taxon>
        <taxon>Uroviricota</taxon>
        <taxon>Caudoviricetes</taxon>
        <taxon>Autographivirales</taxon>
        <taxon>Tiilvirus</taxon>
        <taxon>Tiilvirus P60</taxon>
    </lineage>
</organism>